<dbReference type="Proteomes" id="UP000261166">
    <property type="component" value="Unassembled WGS sequence"/>
</dbReference>
<protein>
    <submittedName>
        <fullName evidence="2">Uncharacterized protein</fullName>
    </submittedName>
</protein>
<evidence type="ECO:0000313" key="1">
    <source>
        <dbReference type="EMBL" id="RGE59271.1"/>
    </source>
</evidence>
<gene>
    <name evidence="2" type="ORF">DWY69_08190</name>
    <name evidence="1" type="ORF">DXC51_15005</name>
</gene>
<organism evidence="2 4">
    <name type="scientific">Eisenbergiella massiliensis</name>
    <dbReference type="NCBI Taxonomy" id="1720294"/>
    <lineage>
        <taxon>Bacteria</taxon>
        <taxon>Bacillati</taxon>
        <taxon>Bacillota</taxon>
        <taxon>Clostridia</taxon>
        <taxon>Lachnospirales</taxon>
        <taxon>Lachnospiraceae</taxon>
        <taxon>Eisenbergiella</taxon>
    </lineage>
</organism>
<evidence type="ECO:0000313" key="4">
    <source>
        <dbReference type="Proteomes" id="UP000261166"/>
    </source>
</evidence>
<dbReference type="RefSeq" id="WP_025487475.1">
    <property type="nucleotide sequence ID" value="NZ_JBKVAZ010000006.1"/>
</dbReference>
<dbReference type="OrthoDB" id="2048953at2"/>
<dbReference type="EMBL" id="QVLV01000009">
    <property type="protein sequence ID" value="RGE59271.1"/>
    <property type="molecule type" value="Genomic_DNA"/>
</dbReference>
<dbReference type="AlphaFoldDB" id="A0A3E3IZ28"/>
<keyword evidence="3" id="KW-1185">Reference proteome</keyword>
<reference evidence="2 4" key="1">
    <citation type="submission" date="2018-08" db="EMBL/GenBank/DDBJ databases">
        <title>A genome reference for cultivated species of the human gut microbiota.</title>
        <authorList>
            <person name="Zou Y."/>
            <person name="Xue W."/>
            <person name="Luo G."/>
        </authorList>
    </citation>
    <scope>NUCLEOTIDE SEQUENCE [LARGE SCALE GENOMIC DNA]</scope>
    <source>
        <strain evidence="2 4">AF26-4BH</strain>
        <strain evidence="1">TF05-5AC</strain>
    </source>
</reference>
<sequence length="88" mass="10601">MKAPEIKKIVENRFQELGASKILLSPSDYCWEFQGEFYKMTALSDFWIIEWTNNPFYALNQCFEDVDPMQYNLLEQQIIEYINKLLQH</sequence>
<name>A0A3E3IZ28_9FIRM</name>
<accession>A0A3E3IZ28</accession>
<dbReference type="EMBL" id="QVLU01000006">
    <property type="protein sequence ID" value="RGE72332.1"/>
    <property type="molecule type" value="Genomic_DNA"/>
</dbReference>
<dbReference type="Proteomes" id="UP000260812">
    <property type="component" value="Unassembled WGS sequence"/>
</dbReference>
<proteinExistence type="predicted"/>
<evidence type="ECO:0000313" key="3">
    <source>
        <dbReference type="Proteomes" id="UP000260812"/>
    </source>
</evidence>
<comment type="caution">
    <text evidence="2">The sequence shown here is derived from an EMBL/GenBank/DDBJ whole genome shotgun (WGS) entry which is preliminary data.</text>
</comment>
<dbReference type="GeneID" id="97988136"/>
<evidence type="ECO:0000313" key="2">
    <source>
        <dbReference type="EMBL" id="RGE72332.1"/>
    </source>
</evidence>